<dbReference type="STRING" id="1073328.SAMN05216294_0277"/>
<dbReference type="AlphaFoldDB" id="A0A1H2VCD9"/>
<dbReference type="EMBL" id="FNMY01000002">
    <property type="protein sequence ID" value="SDW65987.1"/>
    <property type="molecule type" value="Genomic_DNA"/>
</dbReference>
<dbReference type="PROSITE" id="PS51257">
    <property type="entry name" value="PROKAR_LIPOPROTEIN"/>
    <property type="match status" value="1"/>
</dbReference>
<evidence type="ECO:0000313" key="2">
    <source>
        <dbReference type="EMBL" id="SDW65987.1"/>
    </source>
</evidence>
<dbReference type="Proteomes" id="UP000199592">
    <property type="component" value="Unassembled WGS sequence"/>
</dbReference>
<dbReference type="InterPro" id="IPR011042">
    <property type="entry name" value="6-blade_b-propeller_TolB-like"/>
</dbReference>
<name>A0A1H2VCD9_9FLAO</name>
<gene>
    <name evidence="2" type="ORF">SAMN04487892_2016</name>
</gene>
<organism evidence="2 3">
    <name type="scientific">Flagellimonas zhangzhouensis</name>
    <dbReference type="NCBI Taxonomy" id="1073328"/>
    <lineage>
        <taxon>Bacteria</taxon>
        <taxon>Pseudomonadati</taxon>
        <taxon>Bacteroidota</taxon>
        <taxon>Flavobacteriia</taxon>
        <taxon>Flavobacteriales</taxon>
        <taxon>Flavobacteriaceae</taxon>
        <taxon>Flagellimonas</taxon>
    </lineage>
</organism>
<dbReference type="OrthoDB" id="8696437at2"/>
<dbReference type="GO" id="GO:0016158">
    <property type="term" value="F:inositol hexakisphosphate 3-phosphatase activity"/>
    <property type="evidence" value="ECO:0007669"/>
    <property type="project" value="InterPro"/>
</dbReference>
<dbReference type="RefSeq" id="WP_090291912.1">
    <property type="nucleotide sequence ID" value="NZ_FNKI01000001.1"/>
</dbReference>
<dbReference type="InterPro" id="IPR003431">
    <property type="entry name" value="B-propeller_Phytase"/>
</dbReference>
<protein>
    <submittedName>
        <fullName evidence="2">3-phytase</fullName>
    </submittedName>
</protein>
<keyword evidence="3" id="KW-1185">Reference proteome</keyword>
<dbReference type="SUPFAM" id="SSF50956">
    <property type="entry name" value="Thermostable phytase (3-phytase)"/>
    <property type="match status" value="1"/>
</dbReference>
<accession>A0A1H2VCD9</accession>
<proteinExistence type="predicted"/>
<dbReference type="PROSITE" id="PS51662">
    <property type="entry name" value="BP_PHYTASE"/>
    <property type="match status" value="1"/>
</dbReference>
<dbReference type="Gene3D" id="2.120.10.30">
    <property type="entry name" value="TolB, C-terminal domain"/>
    <property type="match status" value="1"/>
</dbReference>
<feature type="domain" description="BPP" evidence="1">
    <location>
        <begin position="17"/>
        <end position="340"/>
    </location>
</feature>
<reference evidence="3" key="1">
    <citation type="submission" date="2016-10" db="EMBL/GenBank/DDBJ databases">
        <authorList>
            <person name="Varghese N."/>
            <person name="Submissions S."/>
        </authorList>
    </citation>
    <scope>NUCLEOTIDE SEQUENCE [LARGE SCALE GENOMIC DNA]</scope>
    <source>
        <strain evidence="3">DSM 25030</strain>
    </source>
</reference>
<dbReference type="Pfam" id="PF02333">
    <property type="entry name" value="Phytase"/>
    <property type="match status" value="1"/>
</dbReference>
<evidence type="ECO:0000313" key="3">
    <source>
        <dbReference type="Proteomes" id="UP000199592"/>
    </source>
</evidence>
<evidence type="ECO:0000259" key="1">
    <source>
        <dbReference type="PROSITE" id="PS51662"/>
    </source>
</evidence>
<sequence length="341" mass="37894">MIKKYIPILMVLVAISCKEQGSKLPAIAPDIITEKTPNDTDDPAIWINPEDASKSIVFGTDKETNGGIYAFDLNGKIIKEKSITGVQRPNNVDLEYGFQLNDSVTVDVIAFTEREKQQIRLFSVPEMKPLDDGGFPVFEYETNIENRLAMGISLYKSPKDSTLYAIVGRKIGPSGSYLYQYKLESDSMGVTANLVRKFGSFTGGKEIEAIAVDNELGFVYYSDEGECVKKYYAEPSMGNEELACFGGEHFLEDIEGIAIARYPNGEGYIIVSDQQRGQFNIFSRKDNSFIKAVNLSTTETDGCDVVTVPLNDTFPNGLFAAMNDQKDFYFYDLGKLGLKVE</sequence>